<sequence>MPISFTNSRFPCFDLEDSCFTAITEPSGSTPWVKQCKYYSIIKCNSTRIREQKL</sequence>
<dbReference type="Proteomes" id="UP001062846">
    <property type="component" value="Chromosome 4"/>
</dbReference>
<gene>
    <name evidence="1" type="ORF">RHMOL_Rhmol04G0058000</name>
</gene>
<comment type="caution">
    <text evidence="1">The sequence shown here is derived from an EMBL/GenBank/DDBJ whole genome shotgun (WGS) entry which is preliminary data.</text>
</comment>
<dbReference type="EMBL" id="CM046391">
    <property type="protein sequence ID" value="KAI8558049.1"/>
    <property type="molecule type" value="Genomic_DNA"/>
</dbReference>
<accession>A0ACC0NYR3</accession>
<proteinExistence type="predicted"/>
<evidence type="ECO:0000313" key="2">
    <source>
        <dbReference type="Proteomes" id="UP001062846"/>
    </source>
</evidence>
<organism evidence="1 2">
    <name type="scientific">Rhododendron molle</name>
    <name type="common">Chinese azalea</name>
    <name type="synonym">Azalea mollis</name>
    <dbReference type="NCBI Taxonomy" id="49168"/>
    <lineage>
        <taxon>Eukaryota</taxon>
        <taxon>Viridiplantae</taxon>
        <taxon>Streptophyta</taxon>
        <taxon>Embryophyta</taxon>
        <taxon>Tracheophyta</taxon>
        <taxon>Spermatophyta</taxon>
        <taxon>Magnoliopsida</taxon>
        <taxon>eudicotyledons</taxon>
        <taxon>Gunneridae</taxon>
        <taxon>Pentapetalae</taxon>
        <taxon>asterids</taxon>
        <taxon>Ericales</taxon>
        <taxon>Ericaceae</taxon>
        <taxon>Ericoideae</taxon>
        <taxon>Rhodoreae</taxon>
        <taxon>Rhododendron</taxon>
    </lineage>
</organism>
<name>A0ACC0NYR3_RHOML</name>
<keyword evidence="2" id="KW-1185">Reference proteome</keyword>
<reference evidence="1" key="1">
    <citation type="submission" date="2022-02" db="EMBL/GenBank/DDBJ databases">
        <title>Plant Genome Project.</title>
        <authorList>
            <person name="Zhang R.-G."/>
        </authorList>
    </citation>
    <scope>NUCLEOTIDE SEQUENCE</scope>
    <source>
        <strain evidence="1">AT1</strain>
    </source>
</reference>
<evidence type="ECO:0000313" key="1">
    <source>
        <dbReference type="EMBL" id="KAI8558049.1"/>
    </source>
</evidence>
<protein>
    <submittedName>
        <fullName evidence="1">Uncharacterized protein</fullName>
    </submittedName>
</protein>